<keyword evidence="1" id="KW-0812">Transmembrane</keyword>
<dbReference type="Proteomes" id="UP001199919">
    <property type="component" value="Unassembled WGS sequence"/>
</dbReference>
<proteinExistence type="predicted"/>
<sequence length="138" mass="16605">MLIKYEVAKVTNLSMDDVHHRINEYLQERKYNIIKKTDTLFEFDIEGVNVRKGVKMYYYVDYGTIKCIKYHDSVYVSFKFSFFMLRGGLIIFGSFLLFISFYVSYFFFLVIAAWIVSFWLKTTVIKNNFLHVFDDIDR</sequence>
<name>A0ABS8TZ45_9SPHI</name>
<protein>
    <recommendedName>
        <fullName evidence="4">Cyclic nucleotide-binding domain-containing protein</fullName>
    </recommendedName>
</protein>
<evidence type="ECO:0000313" key="3">
    <source>
        <dbReference type="Proteomes" id="UP001199919"/>
    </source>
</evidence>
<keyword evidence="1" id="KW-0472">Membrane</keyword>
<evidence type="ECO:0008006" key="4">
    <source>
        <dbReference type="Google" id="ProtNLM"/>
    </source>
</evidence>
<dbReference type="EMBL" id="JAJPWV010000002">
    <property type="protein sequence ID" value="MCD8740140.1"/>
    <property type="molecule type" value="Genomic_DNA"/>
</dbReference>
<gene>
    <name evidence="2" type="ORF">LT679_05955</name>
</gene>
<feature type="transmembrane region" description="Helical" evidence="1">
    <location>
        <begin position="89"/>
        <end position="120"/>
    </location>
</feature>
<keyword evidence="1" id="KW-1133">Transmembrane helix</keyword>
<comment type="caution">
    <text evidence="2">The sequence shown here is derived from an EMBL/GenBank/DDBJ whole genome shotgun (WGS) entry which is preliminary data.</text>
</comment>
<evidence type="ECO:0000313" key="2">
    <source>
        <dbReference type="EMBL" id="MCD8740140.1"/>
    </source>
</evidence>
<reference evidence="2 3" key="1">
    <citation type="submission" date="2021-12" db="EMBL/GenBank/DDBJ databases">
        <title>Mucilaginibacter roseus genome.</title>
        <authorList>
            <person name="Ferreira J.R."/>
            <person name="Newman J.D."/>
        </authorList>
    </citation>
    <scope>NUCLEOTIDE SEQUENCE [LARGE SCALE GENOMIC DNA]</scope>
    <source>
        <strain evidence="2 3">LMG 28454</strain>
    </source>
</reference>
<evidence type="ECO:0000256" key="1">
    <source>
        <dbReference type="SAM" id="Phobius"/>
    </source>
</evidence>
<dbReference type="RefSeq" id="WP_232176504.1">
    <property type="nucleotide sequence ID" value="NZ_JAJPWV010000002.1"/>
</dbReference>
<accession>A0ABS8TZ45</accession>
<organism evidence="2 3">
    <name type="scientific">Mucilaginibacter roseus</name>
    <dbReference type="NCBI Taxonomy" id="1528868"/>
    <lineage>
        <taxon>Bacteria</taxon>
        <taxon>Pseudomonadati</taxon>
        <taxon>Bacteroidota</taxon>
        <taxon>Sphingobacteriia</taxon>
        <taxon>Sphingobacteriales</taxon>
        <taxon>Sphingobacteriaceae</taxon>
        <taxon>Mucilaginibacter</taxon>
    </lineage>
</organism>
<keyword evidence="3" id="KW-1185">Reference proteome</keyword>